<dbReference type="Gene3D" id="1.25.40.10">
    <property type="entry name" value="Tetratricopeptide repeat domain"/>
    <property type="match status" value="2"/>
</dbReference>
<dbReference type="EMBL" id="LR743597">
    <property type="protein sequence ID" value="CAA2627214.1"/>
    <property type="molecule type" value="Genomic_DNA"/>
</dbReference>
<evidence type="ECO:0000256" key="1">
    <source>
        <dbReference type="PROSITE-ProRule" id="PRU00339"/>
    </source>
</evidence>
<accession>A0A7I8J8S4</accession>
<dbReference type="SMART" id="SM00028">
    <property type="entry name" value="TPR"/>
    <property type="match status" value="5"/>
</dbReference>
<evidence type="ECO:0000313" key="4">
    <source>
        <dbReference type="Proteomes" id="UP001189122"/>
    </source>
</evidence>
<feature type="repeat" description="TPR" evidence="1">
    <location>
        <begin position="548"/>
        <end position="581"/>
    </location>
</feature>
<feature type="region of interest" description="Disordered" evidence="2">
    <location>
        <begin position="16"/>
        <end position="36"/>
    </location>
</feature>
<reference evidence="3 4" key="1">
    <citation type="submission" date="2019-12" db="EMBL/GenBank/DDBJ databases">
        <authorList>
            <person name="Scholz U."/>
            <person name="Mascher M."/>
            <person name="Fiebig A."/>
        </authorList>
    </citation>
    <scope>NUCLEOTIDE SEQUENCE</scope>
</reference>
<dbReference type="InterPro" id="IPR019734">
    <property type="entry name" value="TPR_rpt"/>
</dbReference>
<dbReference type="AlphaFoldDB" id="A0A7I8J8S4"/>
<sequence length="648" mass="70435">MECICMGDQVKGDKIIQSSDHQATKEPPAETDSPGVDDIEQRIDTGNIEEAVSTLREGGLLNYDSIVGEDGIQRGNVEAALRVLDGIDMITVGHRHRLHGDLVKPMSMHAVSLLFEAILLKAQSLAHLGKFKEAAQSCSTILDVVQAAVPKGGFSVNSGTDSKLQEVLSRAEAISSYRRALLNHWNIDAATAARIRKEFAVFLLYGGCEANPPPNSYAQTMDGSFVPRSNVEEAVLLLMIQSRMIALDQIEWDPSVIDHLTFAFSISGELTALAGLIEGLLPGVLDRKERFYTLALCYSSEGDELVALDLLKKILSPREDPDCLKALLLASKICGQSGAHAEDGGDVLMGGVANLLMGISLSAQARSSASDAERVAKQREALGVLEKAEKMTRGEDPRVLHNLSLENAEQRKLDAALRYAKLLLRLEAGSNVGSWVLLARILSAQKRFRDAESVVNAALDQTESWSHGELLRIKARIQTYTQLLALVHLRRKKNLGLGLKSSAKDGGKDSNLEIEAWHDLANVYVGMSQWDDAEVCLSKSRAIRPSSAPLWQVAGEVYKARGLLREALGAFKNALEIDPSHAPSMVSTAVVLGQLGGQRPTALRSYLSDALRLDRTNYAAWFNLGLLPAECFQAAALLEESAPVEDFR</sequence>
<protein>
    <submittedName>
        <fullName evidence="3">Uncharacterized protein</fullName>
    </submittedName>
</protein>
<dbReference type="PANTHER" id="PTHR44102">
    <property type="entry name" value="PROTEIN NPG1"/>
    <property type="match status" value="1"/>
</dbReference>
<dbReference type="PROSITE" id="PS50005">
    <property type="entry name" value="TPR"/>
    <property type="match status" value="1"/>
</dbReference>
<dbReference type="InterPro" id="IPR011990">
    <property type="entry name" value="TPR-like_helical_dom_sf"/>
</dbReference>
<dbReference type="Proteomes" id="UP001189122">
    <property type="component" value="Unassembled WGS sequence"/>
</dbReference>
<dbReference type="PANTHER" id="PTHR44102:SF1">
    <property type="entry name" value="OS10G0471400 PROTEIN"/>
    <property type="match status" value="1"/>
</dbReference>
<keyword evidence="1" id="KW-0802">TPR repeat</keyword>
<gene>
    <name evidence="3" type="ORF">SI7747_10012867</name>
</gene>
<dbReference type="InterPro" id="IPR043376">
    <property type="entry name" value="NPG1-like"/>
</dbReference>
<dbReference type="SUPFAM" id="SSF48452">
    <property type="entry name" value="TPR-like"/>
    <property type="match status" value="2"/>
</dbReference>
<proteinExistence type="predicted"/>
<organism evidence="3">
    <name type="scientific">Spirodela intermedia</name>
    <name type="common">Intermediate duckweed</name>
    <dbReference type="NCBI Taxonomy" id="51605"/>
    <lineage>
        <taxon>Eukaryota</taxon>
        <taxon>Viridiplantae</taxon>
        <taxon>Streptophyta</taxon>
        <taxon>Embryophyta</taxon>
        <taxon>Tracheophyta</taxon>
        <taxon>Spermatophyta</taxon>
        <taxon>Magnoliopsida</taxon>
        <taxon>Liliopsida</taxon>
        <taxon>Araceae</taxon>
        <taxon>Lemnoideae</taxon>
        <taxon>Spirodela</taxon>
    </lineage>
</organism>
<evidence type="ECO:0000256" key="2">
    <source>
        <dbReference type="SAM" id="MobiDB-lite"/>
    </source>
</evidence>
<dbReference type="EMBL" id="CACRZD030000010">
    <property type="protein sequence ID" value="CAA6666474.1"/>
    <property type="molecule type" value="Genomic_DNA"/>
</dbReference>
<name>A0A7I8J8S4_SPIIN</name>
<keyword evidence="4" id="KW-1185">Reference proteome</keyword>
<evidence type="ECO:0000313" key="3">
    <source>
        <dbReference type="EMBL" id="CAA2627214.1"/>
    </source>
</evidence>